<evidence type="ECO:0000256" key="2">
    <source>
        <dbReference type="SAM" id="SignalP"/>
    </source>
</evidence>
<dbReference type="Pfam" id="PF00560">
    <property type="entry name" value="LRR_1"/>
    <property type="match status" value="1"/>
</dbReference>
<proteinExistence type="predicted"/>
<reference evidence="3" key="1">
    <citation type="submission" date="2017-08" db="EMBL/GenBank/DDBJ databases">
        <authorList>
            <person name="Polle J.E."/>
            <person name="Barry K."/>
            <person name="Cushman J."/>
            <person name="Schmutz J."/>
            <person name="Tran D."/>
            <person name="Hathwaick L.T."/>
            <person name="Yim W.C."/>
            <person name="Jenkins J."/>
            <person name="Mckie-Krisberg Z.M."/>
            <person name="Prochnik S."/>
            <person name="Lindquist E."/>
            <person name="Dockter R.B."/>
            <person name="Adam C."/>
            <person name="Molina H."/>
            <person name="Bunkerborg J."/>
            <person name="Jin E."/>
            <person name="Buchheim M."/>
            <person name="Magnuson J."/>
        </authorList>
    </citation>
    <scope>NUCLEOTIDE SEQUENCE</scope>
    <source>
        <strain evidence="3">CCAP 19/18</strain>
    </source>
</reference>
<dbReference type="Proteomes" id="UP000815325">
    <property type="component" value="Unassembled WGS sequence"/>
</dbReference>
<dbReference type="EMBL" id="MU069713">
    <property type="protein sequence ID" value="KAF5835289.1"/>
    <property type="molecule type" value="Genomic_DNA"/>
</dbReference>
<name>A0ABQ7GL04_DUNSA</name>
<dbReference type="Pfam" id="PF13855">
    <property type="entry name" value="LRR_8"/>
    <property type="match status" value="1"/>
</dbReference>
<evidence type="ECO:0000313" key="4">
    <source>
        <dbReference type="Proteomes" id="UP000815325"/>
    </source>
</evidence>
<protein>
    <recommendedName>
        <fullName evidence="5">Leucine-rich repeat-containing N-terminal plant-type domain-containing protein</fullName>
    </recommendedName>
</protein>
<evidence type="ECO:0000313" key="3">
    <source>
        <dbReference type="EMBL" id="KAF5835289.1"/>
    </source>
</evidence>
<accession>A0ABQ7GL04</accession>
<gene>
    <name evidence="3" type="ORF">DUNSADRAFT_7614</name>
</gene>
<dbReference type="PANTHER" id="PTHR48004">
    <property type="entry name" value="OS01G0149700 PROTEIN"/>
    <property type="match status" value="1"/>
</dbReference>
<comment type="subcellular location">
    <subcellularLocation>
        <location evidence="1">Cytoplasm</location>
        <location evidence="1">Cytoskeleton</location>
        <location evidence="1">Cilium axoneme</location>
    </subcellularLocation>
</comment>
<dbReference type="InterPro" id="IPR001611">
    <property type="entry name" value="Leu-rich_rpt"/>
</dbReference>
<comment type="caution">
    <text evidence="3">The sequence shown here is derived from an EMBL/GenBank/DDBJ whole genome shotgun (WGS) entry which is preliminary data.</text>
</comment>
<dbReference type="InterPro" id="IPR052941">
    <property type="entry name" value="StomDev_PlantInt_Reg"/>
</dbReference>
<organism evidence="3 4">
    <name type="scientific">Dunaliella salina</name>
    <name type="common">Green alga</name>
    <name type="synonym">Protococcus salinus</name>
    <dbReference type="NCBI Taxonomy" id="3046"/>
    <lineage>
        <taxon>Eukaryota</taxon>
        <taxon>Viridiplantae</taxon>
        <taxon>Chlorophyta</taxon>
        <taxon>core chlorophytes</taxon>
        <taxon>Chlorophyceae</taxon>
        <taxon>CS clade</taxon>
        <taxon>Chlamydomonadales</taxon>
        <taxon>Dunaliellaceae</taxon>
        <taxon>Dunaliella</taxon>
    </lineage>
</organism>
<keyword evidence="2" id="KW-0732">Signal</keyword>
<dbReference type="PANTHER" id="PTHR48004:SF59">
    <property type="entry name" value="LEUCINE-RICH REPEAT-CONTAINING N-TERMINAL PLANT-TYPE DOMAIN-CONTAINING PROTEIN"/>
    <property type="match status" value="1"/>
</dbReference>
<dbReference type="InterPro" id="IPR032675">
    <property type="entry name" value="LRR_dom_sf"/>
</dbReference>
<evidence type="ECO:0008006" key="5">
    <source>
        <dbReference type="Google" id="ProtNLM"/>
    </source>
</evidence>
<feature type="signal peptide" evidence="2">
    <location>
        <begin position="1"/>
        <end position="15"/>
    </location>
</feature>
<keyword evidence="4" id="KW-1185">Reference proteome</keyword>
<feature type="chain" id="PRO_5045514295" description="Leucine-rich repeat-containing N-terminal plant-type domain-containing protein" evidence="2">
    <location>
        <begin position="16"/>
        <end position="398"/>
    </location>
</feature>
<dbReference type="Gene3D" id="3.80.10.10">
    <property type="entry name" value="Ribonuclease Inhibitor"/>
    <property type="match status" value="1"/>
</dbReference>
<dbReference type="SUPFAM" id="SSF52058">
    <property type="entry name" value="L domain-like"/>
    <property type="match status" value="1"/>
</dbReference>
<evidence type="ECO:0000256" key="1">
    <source>
        <dbReference type="ARBA" id="ARBA00004430"/>
    </source>
</evidence>
<sequence>MIGILLLLFAVKANCAPCEVALQREALEKFYLATNGGSWLHSSGWLNDSLPCSSGPSHCCWEGVTCCTSALCPVGAEDEISCNCTPGLVVALKLDHNNLEGNLPDSVAASCELRSIDLDSNELGGAGLPETIQELGELTFLFLGKNRLTGELGDSLRGLTKLQALDLSGNHLEGSFPFQSLCGDPGGTSLDTLLIADNLFSGSIDLTSCRELMILDMPGNMFEGTLPDLRMNKKLHYLCMKSNGFSGSIPPSLSSSELLFIVDLSHNQLEGRLEDLRLQEKRLLRVLRLDGNRLTGRLTTSWLTVPDLNLSSNRLTGSLPSDSVAYAHLSSRSHIVDLRQNLLSCCGTGLQDAAVYSEAPPQDQLSVVYQSVDYSAPRLPSYLLFDSVLSDPDADGLQ</sequence>